<gene>
    <name evidence="4" type="ORF">g.19003</name>
</gene>
<dbReference type="EMBL" id="GEBQ01024340">
    <property type="protein sequence ID" value="JAT15637.1"/>
    <property type="molecule type" value="Transcribed_RNA"/>
</dbReference>
<comment type="catalytic activity">
    <reaction evidence="1">
        <text>Thiol-dependent hydrolysis of ester, thioester, amide, peptide and isopeptide bonds formed by the C-terminal Gly of ubiquitin (a 76-residue protein attached to proteins as an intracellular targeting signal).</text>
        <dbReference type="EC" id="3.4.19.12"/>
    </reaction>
</comment>
<dbReference type="GO" id="GO:0016579">
    <property type="term" value="P:protein deubiquitination"/>
    <property type="evidence" value="ECO:0007669"/>
    <property type="project" value="InterPro"/>
</dbReference>
<dbReference type="AlphaFoldDB" id="A0A1B6KW12"/>
<evidence type="ECO:0000256" key="1">
    <source>
        <dbReference type="ARBA" id="ARBA00000707"/>
    </source>
</evidence>
<dbReference type="PROSITE" id="PS00973">
    <property type="entry name" value="USP_2"/>
    <property type="match status" value="1"/>
</dbReference>
<organism evidence="4">
    <name type="scientific">Graphocephala atropunctata</name>
    <dbReference type="NCBI Taxonomy" id="36148"/>
    <lineage>
        <taxon>Eukaryota</taxon>
        <taxon>Metazoa</taxon>
        <taxon>Ecdysozoa</taxon>
        <taxon>Arthropoda</taxon>
        <taxon>Hexapoda</taxon>
        <taxon>Insecta</taxon>
        <taxon>Pterygota</taxon>
        <taxon>Neoptera</taxon>
        <taxon>Paraneoptera</taxon>
        <taxon>Hemiptera</taxon>
        <taxon>Auchenorrhyncha</taxon>
        <taxon>Membracoidea</taxon>
        <taxon>Cicadellidae</taxon>
        <taxon>Cicadellinae</taxon>
        <taxon>Cicadellini</taxon>
        <taxon>Graphocephala</taxon>
    </lineage>
</organism>
<dbReference type="InterPro" id="IPR028889">
    <property type="entry name" value="USP"/>
</dbReference>
<dbReference type="PROSITE" id="PS50235">
    <property type="entry name" value="USP_3"/>
    <property type="match status" value="1"/>
</dbReference>
<dbReference type="InterPro" id="IPR038765">
    <property type="entry name" value="Papain-like_cys_pep_sf"/>
</dbReference>
<feature type="domain" description="USP" evidence="3">
    <location>
        <begin position="1"/>
        <end position="99"/>
    </location>
</feature>
<dbReference type="InterPro" id="IPR001394">
    <property type="entry name" value="Peptidase_C19_UCH"/>
</dbReference>
<sequence length="109" mass="12986">MNDMVGVGWCRKRMNMVEFPISDFDMKPHTHNDSELRFHNYNLYAVSNHYGSMDSGHYTAYCKNHMLNKWYKFDDQDVNELSPHEIKSSAAYILFYESSQIEKSMRIMD</sequence>
<dbReference type="PANTHER" id="PTHR21646:SF46">
    <property type="entry name" value="UBIQUITIN CARBOXYL-TERMINAL HYDROLASE"/>
    <property type="match status" value="1"/>
</dbReference>
<protein>
    <recommendedName>
        <fullName evidence="2">ubiquitinyl hydrolase 1</fullName>
        <ecNumber evidence="2">3.4.19.12</ecNumber>
    </recommendedName>
</protein>
<dbReference type="Gene3D" id="3.90.70.10">
    <property type="entry name" value="Cysteine proteinases"/>
    <property type="match status" value="1"/>
</dbReference>
<dbReference type="PANTHER" id="PTHR21646">
    <property type="entry name" value="UBIQUITIN CARBOXYL-TERMINAL HYDROLASE"/>
    <property type="match status" value="1"/>
</dbReference>
<dbReference type="EC" id="3.4.19.12" evidence="2"/>
<accession>A0A1B6KW12</accession>
<reference evidence="4" key="1">
    <citation type="submission" date="2015-11" db="EMBL/GenBank/DDBJ databases">
        <title>De novo transcriptome assembly of four potential Pierce s Disease insect vectors from Arizona vineyards.</title>
        <authorList>
            <person name="Tassone E.E."/>
        </authorList>
    </citation>
    <scope>NUCLEOTIDE SEQUENCE</scope>
</reference>
<dbReference type="GO" id="GO:0004843">
    <property type="term" value="F:cysteine-type deubiquitinase activity"/>
    <property type="evidence" value="ECO:0007669"/>
    <property type="project" value="UniProtKB-EC"/>
</dbReference>
<dbReference type="InterPro" id="IPR050185">
    <property type="entry name" value="Ub_carboxyl-term_hydrolase"/>
</dbReference>
<proteinExistence type="predicted"/>
<name>A0A1B6KW12_9HEMI</name>
<evidence type="ECO:0000259" key="3">
    <source>
        <dbReference type="PROSITE" id="PS50235"/>
    </source>
</evidence>
<dbReference type="Pfam" id="PF00443">
    <property type="entry name" value="UCH"/>
    <property type="match status" value="1"/>
</dbReference>
<evidence type="ECO:0000313" key="4">
    <source>
        <dbReference type="EMBL" id="JAT15637.1"/>
    </source>
</evidence>
<dbReference type="InterPro" id="IPR018200">
    <property type="entry name" value="USP_CS"/>
</dbReference>
<dbReference type="SUPFAM" id="SSF54001">
    <property type="entry name" value="Cysteine proteinases"/>
    <property type="match status" value="1"/>
</dbReference>
<evidence type="ECO:0000256" key="2">
    <source>
        <dbReference type="ARBA" id="ARBA00012759"/>
    </source>
</evidence>